<name>A0A225MRN6_9BURK</name>
<evidence type="ECO:0000259" key="5">
    <source>
        <dbReference type="PROSITE" id="PS51078"/>
    </source>
</evidence>
<dbReference type="InterPro" id="IPR005471">
    <property type="entry name" value="Tscrpt_reg_IclR_N"/>
</dbReference>
<dbReference type="AlphaFoldDB" id="A0A225MRN6"/>
<evidence type="ECO:0000259" key="4">
    <source>
        <dbReference type="PROSITE" id="PS51077"/>
    </source>
</evidence>
<evidence type="ECO:0000313" key="7">
    <source>
        <dbReference type="Proteomes" id="UP000214603"/>
    </source>
</evidence>
<sequence>MTDKPNSPAPRGETPDEVSALARGLTLLRTVAEHKEPLGHGELSRLTGIPKATASRLLATLVNHGHLRQVSGSDSYELAPGVLDLGNAYLRNFDLRVRIRPLLAELAEFAGAAVHLAVPDRFDMVLIDTVKPDSGMVFSRLDIGARLNICTSAIGRAYLASLPDAQREALIQSARIAAADDWARIGSGVDAALKAARAQGFCASMGEWHPLVNSIAVGFTGPRGKRYAFNCGGPSFVLDREMLLRRVAPRMLQCRQAIEREIGNGLA</sequence>
<dbReference type="PROSITE" id="PS51077">
    <property type="entry name" value="HTH_ICLR"/>
    <property type="match status" value="1"/>
</dbReference>
<comment type="caution">
    <text evidence="6">The sequence shown here is derived from an EMBL/GenBank/DDBJ whole genome shotgun (WGS) entry which is preliminary data.</text>
</comment>
<dbReference type="OrthoDB" id="5401369at2"/>
<reference evidence="7" key="1">
    <citation type="submission" date="2017-06" db="EMBL/GenBank/DDBJ databases">
        <title>Herbaspirillum phytohormonus sp. nov., isolated from the root nodule of Robinia pseudoacacia in lead-zinc mine.</title>
        <authorList>
            <person name="Fan M."/>
            <person name="Lin Y."/>
        </authorList>
    </citation>
    <scope>NUCLEOTIDE SEQUENCE [LARGE SCALE GENOMIC DNA]</scope>
    <source>
        <strain evidence="7">SC-089</strain>
    </source>
</reference>
<keyword evidence="2" id="KW-0238">DNA-binding</keyword>
<accession>A0A225MRN6</accession>
<keyword evidence="1" id="KW-0805">Transcription regulation</keyword>
<dbReference type="SMART" id="SM00346">
    <property type="entry name" value="HTH_ICLR"/>
    <property type="match status" value="1"/>
</dbReference>
<dbReference type="Pfam" id="PF09339">
    <property type="entry name" value="HTH_IclR"/>
    <property type="match status" value="1"/>
</dbReference>
<dbReference type="PROSITE" id="PS51078">
    <property type="entry name" value="ICLR_ED"/>
    <property type="match status" value="1"/>
</dbReference>
<evidence type="ECO:0000256" key="2">
    <source>
        <dbReference type="ARBA" id="ARBA00023125"/>
    </source>
</evidence>
<feature type="domain" description="IclR-ED" evidence="5">
    <location>
        <begin position="81"/>
        <end position="264"/>
    </location>
</feature>
<dbReference type="InterPro" id="IPR014757">
    <property type="entry name" value="Tscrpt_reg_IclR_C"/>
</dbReference>
<dbReference type="Pfam" id="PF01614">
    <property type="entry name" value="IclR_C"/>
    <property type="match status" value="1"/>
</dbReference>
<dbReference type="InterPro" id="IPR036390">
    <property type="entry name" value="WH_DNA-bd_sf"/>
</dbReference>
<evidence type="ECO:0000256" key="1">
    <source>
        <dbReference type="ARBA" id="ARBA00023015"/>
    </source>
</evidence>
<dbReference type="Proteomes" id="UP000214603">
    <property type="component" value="Unassembled WGS sequence"/>
</dbReference>
<evidence type="ECO:0000256" key="3">
    <source>
        <dbReference type="ARBA" id="ARBA00023163"/>
    </source>
</evidence>
<dbReference type="Gene3D" id="1.10.10.10">
    <property type="entry name" value="Winged helix-like DNA-binding domain superfamily/Winged helix DNA-binding domain"/>
    <property type="match status" value="1"/>
</dbReference>
<dbReference type="PANTHER" id="PTHR30136">
    <property type="entry name" value="HELIX-TURN-HELIX TRANSCRIPTIONAL REGULATOR, ICLR FAMILY"/>
    <property type="match status" value="1"/>
</dbReference>
<feature type="domain" description="HTH iclR-type" evidence="4">
    <location>
        <begin position="18"/>
        <end position="80"/>
    </location>
</feature>
<protein>
    <submittedName>
        <fullName evidence="6">IclR family transcriptional regulator</fullName>
    </submittedName>
</protein>
<dbReference type="SUPFAM" id="SSF55781">
    <property type="entry name" value="GAF domain-like"/>
    <property type="match status" value="1"/>
</dbReference>
<proteinExistence type="predicted"/>
<dbReference type="Gene3D" id="3.30.450.40">
    <property type="match status" value="1"/>
</dbReference>
<dbReference type="InterPro" id="IPR029016">
    <property type="entry name" value="GAF-like_dom_sf"/>
</dbReference>
<keyword evidence="7" id="KW-1185">Reference proteome</keyword>
<dbReference type="EMBL" id="NJIH01000003">
    <property type="protein sequence ID" value="OWT63868.1"/>
    <property type="molecule type" value="Genomic_DNA"/>
</dbReference>
<dbReference type="GO" id="GO:0003700">
    <property type="term" value="F:DNA-binding transcription factor activity"/>
    <property type="evidence" value="ECO:0007669"/>
    <property type="project" value="TreeGrafter"/>
</dbReference>
<dbReference type="PANTHER" id="PTHR30136:SF33">
    <property type="entry name" value="TRANSCRIPTIONAL REGULATORY PROTEIN"/>
    <property type="match status" value="1"/>
</dbReference>
<organism evidence="6 7">
    <name type="scientific">Candidimonas nitroreducens</name>
    <dbReference type="NCBI Taxonomy" id="683354"/>
    <lineage>
        <taxon>Bacteria</taxon>
        <taxon>Pseudomonadati</taxon>
        <taxon>Pseudomonadota</taxon>
        <taxon>Betaproteobacteria</taxon>
        <taxon>Burkholderiales</taxon>
        <taxon>Alcaligenaceae</taxon>
        <taxon>Candidimonas</taxon>
    </lineage>
</organism>
<dbReference type="GO" id="GO:0045892">
    <property type="term" value="P:negative regulation of DNA-templated transcription"/>
    <property type="evidence" value="ECO:0007669"/>
    <property type="project" value="TreeGrafter"/>
</dbReference>
<dbReference type="InterPro" id="IPR050707">
    <property type="entry name" value="HTH_MetabolicPath_Reg"/>
</dbReference>
<dbReference type="GO" id="GO:0003677">
    <property type="term" value="F:DNA binding"/>
    <property type="evidence" value="ECO:0007669"/>
    <property type="project" value="UniProtKB-KW"/>
</dbReference>
<dbReference type="RefSeq" id="WP_088602447.1">
    <property type="nucleotide sequence ID" value="NZ_NJIH01000003.1"/>
</dbReference>
<dbReference type="InterPro" id="IPR036388">
    <property type="entry name" value="WH-like_DNA-bd_sf"/>
</dbReference>
<dbReference type="SUPFAM" id="SSF46785">
    <property type="entry name" value="Winged helix' DNA-binding domain"/>
    <property type="match status" value="1"/>
</dbReference>
<keyword evidence="3" id="KW-0804">Transcription</keyword>
<gene>
    <name evidence="6" type="ORF">CEY11_06050</name>
</gene>
<evidence type="ECO:0000313" key="6">
    <source>
        <dbReference type="EMBL" id="OWT63868.1"/>
    </source>
</evidence>